<evidence type="ECO:0000256" key="9">
    <source>
        <dbReference type="ARBA" id="ARBA00023002"/>
    </source>
</evidence>
<reference evidence="18" key="1">
    <citation type="journal article" date="2013" name="Genome Biol.">
        <title>Reference genomes and transcriptomes of Nicotiana sylvestris and Nicotiana tomentosiformis.</title>
        <authorList>
            <person name="Sierro N."/>
            <person name="Battey J.N."/>
            <person name="Ouadi S."/>
            <person name="Bovet L."/>
            <person name="Goepfert S."/>
            <person name="Bakaher N."/>
            <person name="Peitsch M.C."/>
            <person name="Ivanov N.V."/>
        </authorList>
    </citation>
    <scope>NUCLEOTIDE SEQUENCE [LARGE SCALE GENOMIC DNA]</scope>
</reference>
<dbReference type="GO" id="GO:0034440">
    <property type="term" value="P:lipid oxidation"/>
    <property type="evidence" value="ECO:0007669"/>
    <property type="project" value="InterPro"/>
</dbReference>
<dbReference type="PROSITE" id="PS50095">
    <property type="entry name" value="PLAT"/>
    <property type="match status" value="1"/>
</dbReference>
<dbReference type="Gene3D" id="3.10.450.60">
    <property type="match status" value="1"/>
</dbReference>
<name>A0A1U7WZK3_NICSY</name>
<dbReference type="UniPathway" id="UPA00382"/>
<dbReference type="Pfam" id="PF01477">
    <property type="entry name" value="PLAT"/>
    <property type="match status" value="1"/>
</dbReference>
<dbReference type="Gene3D" id="4.10.375.10">
    <property type="entry name" value="Lipoxygenase-1, Domain 2"/>
    <property type="match status" value="1"/>
</dbReference>
<evidence type="ECO:0000256" key="5">
    <source>
        <dbReference type="ARBA" id="ARBA00022723"/>
    </source>
</evidence>
<dbReference type="GO" id="GO:0006633">
    <property type="term" value="P:fatty acid biosynthetic process"/>
    <property type="evidence" value="ECO:0007669"/>
    <property type="project" value="UniProtKB-KW"/>
</dbReference>
<evidence type="ECO:0000256" key="6">
    <source>
        <dbReference type="ARBA" id="ARBA00022767"/>
    </source>
</evidence>
<keyword evidence="4 14" id="KW-0444">Lipid biosynthesis</keyword>
<comment type="subunit">
    <text evidence="3">Monomer.</text>
</comment>
<keyword evidence="7" id="KW-0276">Fatty acid metabolism</keyword>
<evidence type="ECO:0000313" key="19">
    <source>
        <dbReference type="RefSeq" id="XP_009779645.1"/>
    </source>
</evidence>
<evidence type="ECO:0000256" key="13">
    <source>
        <dbReference type="PROSITE-ProRule" id="PRU00152"/>
    </source>
</evidence>
<keyword evidence="10" id="KW-0408">Iron</keyword>
<dbReference type="RefSeq" id="XP_009779645.1">
    <property type="nucleotide sequence ID" value="XM_009781343.1"/>
</dbReference>
<accession>A0A1U7WZK3</accession>
<evidence type="ECO:0000256" key="8">
    <source>
        <dbReference type="ARBA" id="ARBA00022964"/>
    </source>
</evidence>
<dbReference type="Gene3D" id="4.10.372.10">
    <property type="entry name" value="Lipoxygenase-1, Domain 3"/>
    <property type="match status" value="2"/>
</dbReference>
<dbReference type="FunFam" id="4.10.375.10:FF:000001">
    <property type="entry name" value="Lipoxygenase"/>
    <property type="match status" value="1"/>
</dbReference>
<dbReference type="PRINTS" id="PR00087">
    <property type="entry name" value="LIPOXYGENASE"/>
</dbReference>
<sequence>MASTDKREIKMINGTVLLMKKTPLDLGSSQLLAPHETYEILGHKVILQLVSSVHGDQGKTLKGELGNPSHLRDENKSGSESKFCVIFEWDHEVLGAPGAFIIKNLNTSEFYLKSLTLEASDPSQDTVQFVCNSWVYPAEKYKSDRIFFVNQAWLPSETPAALRVYREEELLLLRGNGTGKLQEWDRVYDYDCYNDLGDPDNGPLYARPVLGGSVEYPYPRRGRTGRPPSKADPNSESRLPQIASFAIYVPRDEKFSPLKMTDVLSNSQKAIAQVFAPQLASLGNLSLNEFNSFDDVLKVYEPGTPGFLKYPTPHVIREEKSAWMSDEEFGRETLAGLNPVCITGLKEFPLTSKLDPKTFGDQTSKITREQIQNQLDGMTIEQAMEVNRLFMLNYHDIVMPYARKVNTSHSKIYASRTVLFLQKDGTLKPLAIELSLPHPDGDQLGAISKVFTPAENGVEGALWQIAKAFVAINDSGVHQLLSHWYFKLTEVYAVYSVTEYLFDHTSNVLHRLRTHASVEPFVIAANRQLSVLHPVYKLLHPHFRDTMHINALARQAVLNAGGIVEKTVFPGPLSMELTSIAYRDWVFPDQALPAELVKRGVAVEDPSSKHGVRLLIEDYPYAVDGLEIWSAIKSWVQEYICLYYKSDDMLQVDTELQAWWKELREVGHGDKKDEPWWPKMQTRQELIDSVTIIIWMASALHAAVNFGQYPYGGFAPNRPGMSRRLIPEPGTPEYEELKVNPVKGYLKTITPQFQTLIGISALEVLSTHTSDEIYLGQRDSAEWTKDKEALQAFERFGKKLAEIEENITKMNNDKKWKNRTGPVKMPYTLLYPTSEPGLTAKGIPNSISI</sequence>
<dbReference type="InterPro" id="IPR020834">
    <property type="entry name" value="LipOase_CS"/>
</dbReference>
<feature type="domain" description="Lipoxygenase" evidence="17">
    <location>
        <begin position="152"/>
        <end position="849"/>
    </location>
</feature>
<dbReference type="SUPFAM" id="SSF49723">
    <property type="entry name" value="Lipase/lipooxygenase domain (PLAT/LH2 domain)"/>
    <property type="match status" value="1"/>
</dbReference>
<dbReference type="eggNOG" id="ENOG502QQSP">
    <property type="taxonomic scope" value="Eukaryota"/>
</dbReference>
<dbReference type="GO" id="GO:0016702">
    <property type="term" value="F:oxidoreductase activity, acting on single donors with incorporation of molecular oxygen, incorporation of two atoms of oxygen"/>
    <property type="evidence" value="ECO:0007669"/>
    <property type="project" value="InterPro"/>
</dbReference>
<keyword evidence="12 14" id="KW-0275">Fatty acid biosynthesis</keyword>
<dbReference type="SUPFAM" id="SSF48484">
    <property type="entry name" value="Lipoxigenase"/>
    <property type="match status" value="2"/>
</dbReference>
<dbReference type="PROSITE" id="PS00081">
    <property type="entry name" value="LIPOXYGENASE_2"/>
    <property type="match status" value="1"/>
</dbReference>
<dbReference type="PANTHER" id="PTHR11771">
    <property type="entry name" value="LIPOXYGENASE"/>
    <property type="match status" value="1"/>
</dbReference>
<comment type="similarity">
    <text evidence="2 14">Belongs to the lipoxygenase family.</text>
</comment>
<dbReference type="GO" id="GO:0046872">
    <property type="term" value="F:metal ion binding"/>
    <property type="evidence" value="ECO:0007669"/>
    <property type="project" value="UniProtKB-UniRule"/>
</dbReference>
<dbReference type="InterPro" id="IPR027433">
    <property type="entry name" value="Lipoxygenase_dom_3"/>
</dbReference>
<evidence type="ECO:0000313" key="18">
    <source>
        <dbReference type="Proteomes" id="UP000189701"/>
    </source>
</evidence>
<dbReference type="Gene3D" id="1.20.245.10">
    <property type="entry name" value="Lipoxygenase-1, Domain 5"/>
    <property type="match status" value="1"/>
</dbReference>
<evidence type="ECO:0000256" key="4">
    <source>
        <dbReference type="ARBA" id="ARBA00022516"/>
    </source>
</evidence>
<protein>
    <recommendedName>
        <fullName evidence="14">Lipoxygenase</fullName>
        <ecNumber evidence="14">1.13.11.-</ecNumber>
    </recommendedName>
</protein>
<dbReference type="InterPro" id="IPR013819">
    <property type="entry name" value="LipOase_C"/>
</dbReference>
<keyword evidence="5" id="KW-0479">Metal-binding</keyword>
<dbReference type="SMART" id="SM00308">
    <property type="entry name" value="LH2"/>
    <property type="match status" value="1"/>
</dbReference>
<dbReference type="Gene3D" id="2.60.60.20">
    <property type="entry name" value="PLAT/LH2 domain"/>
    <property type="match status" value="1"/>
</dbReference>
<dbReference type="AlphaFoldDB" id="A0A1U7WZK3"/>
<feature type="domain" description="PLAT" evidence="16">
    <location>
        <begin position="18"/>
        <end position="149"/>
    </location>
</feature>
<evidence type="ECO:0000259" key="17">
    <source>
        <dbReference type="PROSITE" id="PS51393"/>
    </source>
</evidence>
<dbReference type="InterPro" id="IPR036392">
    <property type="entry name" value="PLAT/LH2_dom_sf"/>
</dbReference>
<keyword evidence="6 14" id="KW-0925">Oxylipin biosynthesis</keyword>
<dbReference type="FunFam" id="3.10.450.60:FF:000002">
    <property type="entry name" value="Lipoxygenase"/>
    <property type="match status" value="1"/>
</dbReference>
<dbReference type="GO" id="GO:0031408">
    <property type="term" value="P:oxylipin biosynthetic process"/>
    <property type="evidence" value="ECO:0007669"/>
    <property type="project" value="UniProtKB-UniRule"/>
</dbReference>
<dbReference type="Proteomes" id="UP000189701">
    <property type="component" value="Unplaced"/>
</dbReference>
<dbReference type="PROSITE" id="PS51393">
    <property type="entry name" value="LIPOXYGENASE_3"/>
    <property type="match status" value="1"/>
</dbReference>
<keyword evidence="8" id="KW-0223">Dioxygenase</keyword>
<gene>
    <name evidence="19" type="primary">LOC104228802</name>
</gene>
<keyword evidence="11" id="KW-0443">Lipid metabolism</keyword>
<evidence type="ECO:0000256" key="15">
    <source>
        <dbReference type="SAM" id="MobiDB-lite"/>
    </source>
</evidence>
<proteinExistence type="inferred from homology"/>
<dbReference type="InterPro" id="IPR001246">
    <property type="entry name" value="LipOase_plant"/>
</dbReference>
<keyword evidence="18" id="KW-1185">Reference proteome</keyword>
<evidence type="ECO:0000256" key="12">
    <source>
        <dbReference type="ARBA" id="ARBA00023160"/>
    </source>
</evidence>
<dbReference type="OrthoDB" id="407298at2759"/>
<evidence type="ECO:0000256" key="10">
    <source>
        <dbReference type="ARBA" id="ARBA00023004"/>
    </source>
</evidence>
<feature type="region of interest" description="Disordered" evidence="15">
    <location>
        <begin position="216"/>
        <end position="237"/>
    </location>
</feature>
<reference evidence="19" key="2">
    <citation type="submission" date="2025-08" db="UniProtKB">
        <authorList>
            <consortium name="RefSeq"/>
        </authorList>
    </citation>
    <scope>IDENTIFICATION</scope>
    <source>
        <tissue evidence="19">Leaf</tissue>
    </source>
</reference>
<evidence type="ECO:0000256" key="11">
    <source>
        <dbReference type="ARBA" id="ARBA00023098"/>
    </source>
</evidence>
<dbReference type="Pfam" id="PF00305">
    <property type="entry name" value="Lipoxygenase"/>
    <property type="match status" value="3"/>
</dbReference>
<evidence type="ECO:0000256" key="2">
    <source>
        <dbReference type="ARBA" id="ARBA00009419"/>
    </source>
</evidence>
<evidence type="ECO:0000256" key="3">
    <source>
        <dbReference type="ARBA" id="ARBA00011245"/>
    </source>
</evidence>
<dbReference type="PRINTS" id="PR00468">
    <property type="entry name" value="PLTLPOXGNASE"/>
</dbReference>
<evidence type="ECO:0000256" key="1">
    <source>
        <dbReference type="ARBA" id="ARBA00001962"/>
    </source>
</evidence>
<dbReference type="FunFam" id="1.20.245.10:FF:000002">
    <property type="entry name" value="Lipoxygenase"/>
    <property type="match status" value="1"/>
</dbReference>
<keyword evidence="9" id="KW-0560">Oxidoreductase</keyword>
<dbReference type="InterPro" id="IPR000907">
    <property type="entry name" value="LipOase"/>
</dbReference>
<evidence type="ECO:0000256" key="14">
    <source>
        <dbReference type="RuleBase" id="RU003975"/>
    </source>
</evidence>
<evidence type="ECO:0000259" key="16">
    <source>
        <dbReference type="PROSITE" id="PS50095"/>
    </source>
</evidence>
<comment type="pathway">
    <text evidence="14">Lipid metabolism; oxylipin biosynthesis.</text>
</comment>
<dbReference type="STRING" id="4096.A0A1U7WZK3"/>
<comment type="function">
    <text evidence="14">Plant lipoxygenase may be involved in a number of diverse aspects of plant physiology including growth and development, pest resistance, and senescence or responses to wounding.</text>
</comment>
<comment type="cofactor">
    <cofactor evidence="1">
        <name>Fe cation</name>
        <dbReference type="ChEBI" id="CHEBI:24875"/>
    </cofactor>
</comment>
<dbReference type="EC" id="1.13.11.-" evidence="14"/>
<comment type="caution">
    <text evidence="13">Lacks conserved residue(s) required for the propagation of feature annotation.</text>
</comment>
<evidence type="ECO:0000256" key="7">
    <source>
        <dbReference type="ARBA" id="ARBA00022832"/>
    </source>
</evidence>
<dbReference type="InterPro" id="IPR036226">
    <property type="entry name" value="LipOase_C_sf"/>
</dbReference>
<dbReference type="InterPro" id="IPR001024">
    <property type="entry name" value="PLAT/LH2_dom"/>
</dbReference>
<organism evidence="18 19">
    <name type="scientific">Nicotiana sylvestris</name>
    <name type="common">Wood tobacco</name>
    <name type="synonym">South American tobacco</name>
    <dbReference type="NCBI Taxonomy" id="4096"/>
    <lineage>
        <taxon>Eukaryota</taxon>
        <taxon>Viridiplantae</taxon>
        <taxon>Streptophyta</taxon>
        <taxon>Embryophyta</taxon>
        <taxon>Tracheophyta</taxon>
        <taxon>Spermatophyta</taxon>
        <taxon>Magnoliopsida</taxon>
        <taxon>eudicotyledons</taxon>
        <taxon>Gunneridae</taxon>
        <taxon>Pentapetalae</taxon>
        <taxon>asterids</taxon>
        <taxon>lamiids</taxon>
        <taxon>Solanales</taxon>
        <taxon>Solanaceae</taxon>
        <taxon>Nicotianoideae</taxon>
        <taxon>Nicotianeae</taxon>
        <taxon>Nicotiana</taxon>
    </lineage>
</organism>